<dbReference type="OrthoDB" id="685116at2759"/>
<reference evidence="1" key="1">
    <citation type="journal article" date="2012" name="Nat. Biotechnol.">
        <title>Reference genome sequence of the model plant Setaria.</title>
        <authorList>
            <person name="Bennetzen J.L."/>
            <person name="Schmutz J."/>
            <person name="Wang H."/>
            <person name="Percifield R."/>
            <person name="Hawkins J."/>
            <person name="Pontaroli A.C."/>
            <person name="Estep M."/>
            <person name="Feng L."/>
            <person name="Vaughn J.N."/>
            <person name="Grimwood J."/>
            <person name="Jenkins J."/>
            <person name="Barry K."/>
            <person name="Lindquist E."/>
            <person name="Hellsten U."/>
            <person name="Deshpande S."/>
            <person name="Wang X."/>
            <person name="Wu X."/>
            <person name="Mitros T."/>
            <person name="Triplett J."/>
            <person name="Yang X."/>
            <person name="Ye C.Y."/>
            <person name="Mauro-Herrera M."/>
            <person name="Wang L."/>
            <person name="Li P."/>
            <person name="Sharma M."/>
            <person name="Sharma R."/>
            <person name="Ronald P.C."/>
            <person name="Panaud O."/>
            <person name="Kellogg E.A."/>
            <person name="Brutnell T.P."/>
            <person name="Doust A.N."/>
            <person name="Tuskan G.A."/>
            <person name="Rokhsar D."/>
            <person name="Devos K.M."/>
        </authorList>
    </citation>
    <scope>NUCLEOTIDE SEQUENCE [LARGE SCALE GENOMIC DNA]</scope>
    <source>
        <strain evidence="1">Yugu1</strain>
    </source>
</reference>
<evidence type="ECO:0000313" key="1">
    <source>
        <dbReference type="EMBL" id="RCV15289.1"/>
    </source>
</evidence>
<organism evidence="1">
    <name type="scientific">Setaria italica</name>
    <name type="common">Foxtail millet</name>
    <name type="synonym">Panicum italicum</name>
    <dbReference type="NCBI Taxonomy" id="4555"/>
    <lineage>
        <taxon>Eukaryota</taxon>
        <taxon>Viridiplantae</taxon>
        <taxon>Streptophyta</taxon>
        <taxon>Embryophyta</taxon>
        <taxon>Tracheophyta</taxon>
        <taxon>Spermatophyta</taxon>
        <taxon>Magnoliopsida</taxon>
        <taxon>Liliopsida</taxon>
        <taxon>Poales</taxon>
        <taxon>Poaceae</taxon>
        <taxon>PACMAD clade</taxon>
        <taxon>Panicoideae</taxon>
        <taxon>Panicodae</taxon>
        <taxon>Paniceae</taxon>
        <taxon>Cenchrinae</taxon>
        <taxon>Setaria</taxon>
    </lineage>
</organism>
<protein>
    <submittedName>
        <fullName evidence="1">Uncharacterized protein</fullName>
    </submittedName>
</protein>
<proteinExistence type="predicted"/>
<accession>A0A368QBH4</accession>
<dbReference type="EMBL" id="CM003530">
    <property type="protein sequence ID" value="RCV15289.1"/>
    <property type="molecule type" value="Genomic_DNA"/>
</dbReference>
<reference evidence="1" key="2">
    <citation type="submission" date="2015-07" db="EMBL/GenBank/DDBJ databases">
        <authorList>
            <person name="Noorani M."/>
        </authorList>
    </citation>
    <scope>NUCLEOTIDE SEQUENCE</scope>
    <source>
        <strain evidence="1">Yugu1</strain>
    </source>
</reference>
<name>A0A368QBH4_SETIT</name>
<sequence length="72" mass="8527">MLKASVHLLQVLFLKRPPAGFVAFLREPTNNIHRRLQLMCYKYLWDNLIAERFPAENFCSYFWPGPQLLVFG</sequence>
<gene>
    <name evidence="1" type="ORF">SETIT_3G046300v2</name>
</gene>
<dbReference type="AlphaFoldDB" id="A0A368QBH4"/>